<proteinExistence type="predicted"/>
<dbReference type="RefSeq" id="XP_008079071.1">
    <property type="nucleotide sequence ID" value="XM_008080880.1"/>
</dbReference>
<keyword evidence="2" id="KW-0479">Metal-binding</keyword>
<dbReference type="PANTHER" id="PTHR11409:SF37">
    <property type="entry name" value="ADENOSINE DEAMINASE DOMAIN-CONTAINING PROTEIN"/>
    <property type="match status" value="1"/>
</dbReference>
<name>S3D9W5_GLAL2</name>
<dbReference type="GO" id="GO:0046103">
    <property type="term" value="P:inosine biosynthetic process"/>
    <property type="evidence" value="ECO:0007669"/>
    <property type="project" value="TreeGrafter"/>
</dbReference>
<protein>
    <submittedName>
        <fullName evidence="6">Metallo-dependent hydrolase</fullName>
    </submittedName>
</protein>
<dbReference type="InterPro" id="IPR001365">
    <property type="entry name" value="A_deaminase_dom"/>
</dbReference>
<sequence length="637" mass="72933">MGVLCSTVDKNGDEPSEGKAQGQHFTLTPHRLHKMPKFVAATKETRSAVKWEERILKGDEYVDVNDYEKARAQLQLAEKRSNFDAEIASNPLEYEEAAAELVRKIRMHDWQTTYQVSHDEKGHPKKPRPRGDHFLGNVDLIQNTELFKVARKMPKGAHLHVHFNSCLPADFLIRQARDIKAMYIKSNVRLTPKDPQSFVNSRIAFNVMTENNATRYRDANGAEFRRPLGNIFSAGYIPDTWMSYKEFQKGFLFDDKNGRTLRGTDGAESWLEQKMLISESEAHGIHQTSHGIWEQFNYRTQMMKGLFAYEAAFRSYTRACIQDFADDNIQYAEIRPNFMYSNSLKSDDGQKLYENRDIVKIIEEELKTQKAVINSRNGQYFGGMKVIYCTPRSFSNEEVKRSLNECIDLKTDFSDLICGFDLVGHEEMGNELHNFIPEFLEFQRDCRGRSKPGRPFEIPFLFHCGETLSVGGKVDGNLYDAILLNSKRIGHGYALARHPFLMKYFKEKNIAIESCPISNEILGLTPAIAGHNLPILLANDVPCTINSDNATFYRSSLSHDFYQVMIGSESMSLYGWKQLAKWSLEHSCMNPQEMIEVTSVWEAKWAEFCKWIVETYGPMFADGITTNDAASTNHAHL</sequence>
<dbReference type="eggNOG" id="KOG1097">
    <property type="taxonomic scope" value="Eukaryota"/>
</dbReference>
<dbReference type="Gene3D" id="3.20.20.140">
    <property type="entry name" value="Metal-dependent hydrolases"/>
    <property type="match status" value="1"/>
</dbReference>
<feature type="region of interest" description="Disordered" evidence="4">
    <location>
        <begin position="1"/>
        <end position="22"/>
    </location>
</feature>
<reference evidence="6 7" key="1">
    <citation type="journal article" date="2013" name="BMC Genomics">
        <title>Genomics-driven discovery of the pneumocandin biosynthetic gene cluster in the fungus Glarea lozoyensis.</title>
        <authorList>
            <person name="Chen L."/>
            <person name="Yue Q."/>
            <person name="Zhang X."/>
            <person name="Xiang M."/>
            <person name="Wang C."/>
            <person name="Li S."/>
            <person name="Che Y."/>
            <person name="Ortiz-Lopez F.J."/>
            <person name="Bills G.F."/>
            <person name="Liu X."/>
            <person name="An Z."/>
        </authorList>
    </citation>
    <scope>NUCLEOTIDE SEQUENCE [LARGE SCALE GENOMIC DNA]</scope>
    <source>
        <strain evidence="7">ATCC 20868 / MF5171</strain>
    </source>
</reference>
<evidence type="ECO:0000313" key="6">
    <source>
        <dbReference type="EMBL" id="EPE33919.1"/>
    </source>
</evidence>
<dbReference type="Pfam" id="PF00962">
    <property type="entry name" value="A_deaminase"/>
    <property type="match status" value="1"/>
</dbReference>
<gene>
    <name evidence="6" type="ORF">GLAREA_06932</name>
</gene>
<evidence type="ECO:0000256" key="2">
    <source>
        <dbReference type="ARBA" id="ARBA00022723"/>
    </source>
</evidence>
<evidence type="ECO:0000313" key="7">
    <source>
        <dbReference type="Proteomes" id="UP000016922"/>
    </source>
</evidence>
<dbReference type="InterPro" id="IPR032466">
    <property type="entry name" value="Metal_Hydrolase"/>
</dbReference>
<dbReference type="STRING" id="1116229.S3D9W5"/>
<keyword evidence="3 6" id="KW-0378">Hydrolase</keyword>
<dbReference type="HOGENOM" id="CLU_022829_1_0_1"/>
<dbReference type="GO" id="GO:0006154">
    <property type="term" value="P:adenosine catabolic process"/>
    <property type="evidence" value="ECO:0007669"/>
    <property type="project" value="TreeGrafter"/>
</dbReference>
<dbReference type="AlphaFoldDB" id="S3D9W5"/>
<dbReference type="GO" id="GO:0004000">
    <property type="term" value="F:adenosine deaminase activity"/>
    <property type="evidence" value="ECO:0007669"/>
    <property type="project" value="TreeGrafter"/>
</dbReference>
<dbReference type="KEGG" id="glz:GLAREA_06932"/>
<accession>S3D9W5</accession>
<dbReference type="SUPFAM" id="SSF51556">
    <property type="entry name" value="Metallo-dependent hydrolases"/>
    <property type="match status" value="1"/>
</dbReference>
<dbReference type="PANTHER" id="PTHR11409">
    <property type="entry name" value="ADENOSINE DEAMINASE"/>
    <property type="match status" value="1"/>
</dbReference>
<dbReference type="GO" id="GO:0046872">
    <property type="term" value="F:metal ion binding"/>
    <property type="evidence" value="ECO:0007669"/>
    <property type="project" value="UniProtKB-KW"/>
</dbReference>
<evidence type="ECO:0000256" key="4">
    <source>
        <dbReference type="SAM" id="MobiDB-lite"/>
    </source>
</evidence>
<dbReference type="OMA" id="YQPRQTM"/>
<dbReference type="GeneID" id="19465985"/>
<dbReference type="OrthoDB" id="7202371at2759"/>
<dbReference type="InterPro" id="IPR006330">
    <property type="entry name" value="Ado/ade_deaminase"/>
</dbReference>
<dbReference type="EMBL" id="KE145357">
    <property type="protein sequence ID" value="EPE33919.1"/>
    <property type="molecule type" value="Genomic_DNA"/>
</dbReference>
<comment type="cofactor">
    <cofactor evidence="1">
        <name>Zn(2+)</name>
        <dbReference type="ChEBI" id="CHEBI:29105"/>
    </cofactor>
</comment>
<dbReference type="Proteomes" id="UP000016922">
    <property type="component" value="Unassembled WGS sequence"/>
</dbReference>
<keyword evidence="7" id="KW-1185">Reference proteome</keyword>
<organism evidence="6 7">
    <name type="scientific">Glarea lozoyensis (strain ATCC 20868 / MF5171)</name>
    <dbReference type="NCBI Taxonomy" id="1116229"/>
    <lineage>
        <taxon>Eukaryota</taxon>
        <taxon>Fungi</taxon>
        <taxon>Dikarya</taxon>
        <taxon>Ascomycota</taxon>
        <taxon>Pezizomycotina</taxon>
        <taxon>Leotiomycetes</taxon>
        <taxon>Helotiales</taxon>
        <taxon>Helotiaceae</taxon>
        <taxon>Glarea</taxon>
    </lineage>
</organism>
<evidence type="ECO:0000256" key="1">
    <source>
        <dbReference type="ARBA" id="ARBA00001947"/>
    </source>
</evidence>
<evidence type="ECO:0000259" key="5">
    <source>
        <dbReference type="Pfam" id="PF00962"/>
    </source>
</evidence>
<feature type="domain" description="Adenosine deaminase" evidence="5">
    <location>
        <begin position="288"/>
        <end position="593"/>
    </location>
</feature>
<evidence type="ECO:0000256" key="3">
    <source>
        <dbReference type="ARBA" id="ARBA00022801"/>
    </source>
</evidence>